<organism evidence="4 5">
    <name type="scientific">Porites evermanni</name>
    <dbReference type="NCBI Taxonomy" id="104178"/>
    <lineage>
        <taxon>Eukaryota</taxon>
        <taxon>Metazoa</taxon>
        <taxon>Cnidaria</taxon>
        <taxon>Anthozoa</taxon>
        <taxon>Hexacorallia</taxon>
        <taxon>Scleractinia</taxon>
        <taxon>Fungiina</taxon>
        <taxon>Poritidae</taxon>
        <taxon>Porites</taxon>
    </lineage>
</organism>
<dbReference type="InterPro" id="IPR013087">
    <property type="entry name" value="Znf_C2H2_type"/>
</dbReference>
<evidence type="ECO:0000256" key="1">
    <source>
        <dbReference type="PROSITE-ProRule" id="PRU00042"/>
    </source>
</evidence>
<comment type="caution">
    <text evidence="4">The sequence shown here is derived from an EMBL/GenBank/DDBJ whole genome shotgun (WGS) entry which is preliminary data.</text>
</comment>
<evidence type="ECO:0000313" key="4">
    <source>
        <dbReference type="EMBL" id="CAH3198794.1"/>
    </source>
</evidence>
<dbReference type="InterPro" id="IPR046496">
    <property type="entry name" value="DUF6589"/>
</dbReference>
<feature type="non-terminal residue" evidence="4">
    <location>
        <position position="1"/>
    </location>
</feature>
<protein>
    <recommendedName>
        <fullName evidence="3">C2H2-type domain-containing protein</fullName>
    </recommendedName>
</protein>
<dbReference type="Proteomes" id="UP001159427">
    <property type="component" value="Unassembled WGS sequence"/>
</dbReference>
<evidence type="ECO:0000259" key="3">
    <source>
        <dbReference type="PROSITE" id="PS50157"/>
    </source>
</evidence>
<dbReference type="Pfam" id="PF20231">
    <property type="entry name" value="DUF6589"/>
    <property type="match status" value="1"/>
</dbReference>
<name>A0ABN8T3G1_9CNID</name>
<keyword evidence="1" id="KW-0862">Zinc</keyword>
<dbReference type="PROSITE" id="PS50157">
    <property type="entry name" value="ZINC_FINGER_C2H2_2"/>
    <property type="match status" value="1"/>
</dbReference>
<keyword evidence="1" id="KW-0479">Metal-binding</keyword>
<accession>A0ABN8T3G1</accession>
<feature type="domain" description="C2H2-type" evidence="3">
    <location>
        <begin position="747"/>
        <end position="771"/>
    </location>
</feature>
<feature type="region of interest" description="Disordered" evidence="2">
    <location>
        <begin position="10"/>
        <end position="83"/>
    </location>
</feature>
<proteinExistence type="predicted"/>
<dbReference type="SMART" id="SM00355">
    <property type="entry name" value="ZnF_C2H2"/>
    <property type="match status" value="2"/>
</dbReference>
<feature type="compositionally biased region" description="Polar residues" evidence="2">
    <location>
        <begin position="51"/>
        <end position="77"/>
    </location>
</feature>
<reference evidence="4 5" key="1">
    <citation type="submission" date="2022-05" db="EMBL/GenBank/DDBJ databases">
        <authorList>
            <consortium name="Genoscope - CEA"/>
            <person name="William W."/>
        </authorList>
    </citation>
    <scope>NUCLEOTIDE SEQUENCE [LARGE SCALE GENOMIC DNA]</scope>
</reference>
<evidence type="ECO:0000256" key="2">
    <source>
        <dbReference type="SAM" id="MobiDB-lite"/>
    </source>
</evidence>
<dbReference type="EMBL" id="CALNXI010005930">
    <property type="protein sequence ID" value="CAH3198794.1"/>
    <property type="molecule type" value="Genomic_DNA"/>
</dbReference>
<keyword evidence="5" id="KW-1185">Reference proteome</keyword>
<evidence type="ECO:0000313" key="5">
    <source>
        <dbReference type="Proteomes" id="UP001159427"/>
    </source>
</evidence>
<sequence length="1005" mass="115006">LYQLISRAITSTESTPVKSSKRTLDTPDKASPAWRKSKTVRVNSPAAKSPSIESSTSAKGKSRKSLSFTENHMPSTVSKREDEMLHRLNIDDLPNDGMKIVYMNPSGNVVVRIPRNEQTKAVVKNIAMEKWREASNFILKHEDIAPEINKGISKTVSTEFNMYLKSGSMLEARNPDELAGFSNKLFLEEIRIYCPVWFQTLLGASGLAEDDVKEFGRDVNSLAFATATIARVRNFKASAIHHRISSIMFHSGVKHDDLIRLNRLGICMSPDTIVMQQKKMNEQLEGKIRIWKATIEENRGALMLAQEVLQKQDSTAPRVDVSAAVLEPYNSYSAPGFRALTAMLNKELKNGGLAFYNVNCLQTVIENLQTATLPLYKLVGDNIDYEIHARVQSQKHKNRSLHWTHQFAVLDRVQDPTLDTNKSQKTVADIQLSEILPDRNVQSRLVRNWAVIVSRVVTKYLDPFKPFQGLVVRHIPHRYSKEMSQKSDSCFLGMQFLNPNVSGDMAQLLQYNQENYVPCLAVGAERRILTQVPFHGDQLFEERARNVIWTFRDGVNDYERLGGIDTEFADWHAKYTLYKTEFKMFVDHSSSAEIGTSRASINRTGKTNAAKGVENHYNEYSEFHAREIEAHICASFMEMVGMHKISDKPGIPVPDASLSRQTRAKWLLEICEEHVNKYVLNKDELTSLIAQTTELEQALNQDSTWTCRADGCGRTYAYHSGRVRHEVEVHDLSFDSGQDVRDPYGYYYCRVRCGFVFKTKATRNRHEEQQHGQTIVDNDNLQEEGREDYIFNYHSAKLAFGLVLFEFNDAVKEGDGERLFDLYKLALLLYKTHHHYKYAYAVLLYLVKCIAILPPSQALRLKWNRFFNVSGLPGRNIPLDLKKEHDNKDIKSMWRNLGANLDEQNAERTAGTLGAIQLVYHSVDRDCSVKEQHFGRKTPKEEEAVNQVIVDLLCNEAFQRTPGREGYASFPKFERSILHGLDYRDLHKWLKEHIDLWGSIYQQER</sequence>
<dbReference type="PROSITE" id="PS00028">
    <property type="entry name" value="ZINC_FINGER_C2H2_1"/>
    <property type="match status" value="2"/>
</dbReference>
<keyword evidence="1" id="KW-0863">Zinc-finger</keyword>
<gene>
    <name evidence="4" type="ORF">PEVE_00036801</name>
</gene>